<dbReference type="PANTHER" id="PTHR13789">
    <property type="entry name" value="MONOOXYGENASE"/>
    <property type="match status" value="1"/>
</dbReference>
<keyword evidence="2" id="KW-0560">Oxidoreductase</keyword>
<keyword evidence="6" id="KW-1185">Reference proteome</keyword>
<accession>A0A1Q5SW53</accession>
<proteinExistence type="inferred from homology"/>
<dbReference type="SUPFAM" id="SSF51905">
    <property type="entry name" value="FAD/NAD(P)-binding domain"/>
    <property type="match status" value="1"/>
</dbReference>
<comment type="caution">
    <text evidence="5">The sequence shown here is derived from an EMBL/GenBank/DDBJ whole genome shotgun (WGS) entry which is preliminary data.</text>
</comment>
<dbReference type="STRING" id="1316194.A0A1Q5SW53"/>
<sequence>MTVADRSLDVLIVGAGIAGLSAAIALGKQGHSVVILEKPAFLKEAGAVIHLPPNCTALLQWMGIDPTAFGRTLLNEIHRYGSAGDLKYKKDFAGICDTWQAVFNLCAFMPSNEVNDDTQKDEWQTVGEKQTIVQGFSKFHPGVQKIVEHAEANLKVWELYDMETLPTWTSGHAALLGDAAHPFQPYKTEKNSHPM</sequence>
<protein>
    <recommendedName>
        <fullName evidence="4">FAD dependent oxidoreductase domain-containing protein</fullName>
    </recommendedName>
</protein>
<dbReference type="Gene3D" id="3.30.9.30">
    <property type="match status" value="2"/>
</dbReference>
<organism evidence="5 6">
    <name type="scientific">Penicillium subrubescens</name>
    <dbReference type="NCBI Taxonomy" id="1316194"/>
    <lineage>
        <taxon>Eukaryota</taxon>
        <taxon>Fungi</taxon>
        <taxon>Dikarya</taxon>
        <taxon>Ascomycota</taxon>
        <taxon>Pezizomycotina</taxon>
        <taxon>Eurotiomycetes</taxon>
        <taxon>Eurotiomycetidae</taxon>
        <taxon>Eurotiales</taxon>
        <taxon>Aspergillaceae</taxon>
        <taxon>Penicillium</taxon>
    </lineage>
</organism>
<dbReference type="PANTHER" id="PTHR13789:SF261">
    <property type="entry name" value="HYDROXYLASE, PUTATIVE (AFU_ORTHOLOGUE AFUA_7G00590)-RELATED"/>
    <property type="match status" value="1"/>
</dbReference>
<gene>
    <name evidence="5" type="ORF">PENSUB_12801</name>
</gene>
<evidence type="ECO:0000256" key="2">
    <source>
        <dbReference type="ARBA" id="ARBA00023002"/>
    </source>
</evidence>
<dbReference type="AlphaFoldDB" id="A0A1Q5SW53"/>
<dbReference type="InterPro" id="IPR006076">
    <property type="entry name" value="FAD-dep_OxRdtase"/>
</dbReference>
<dbReference type="InterPro" id="IPR050493">
    <property type="entry name" value="FAD-dep_Monooxygenase_BioMet"/>
</dbReference>
<dbReference type="Gene3D" id="3.50.50.60">
    <property type="entry name" value="FAD/NAD(P)-binding domain"/>
    <property type="match status" value="2"/>
</dbReference>
<feature type="domain" description="FAD dependent oxidoreductase" evidence="4">
    <location>
        <begin position="9"/>
        <end position="39"/>
    </location>
</feature>
<dbReference type="EMBL" id="MNBE01000742">
    <property type="protein sequence ID" value="OKO92239.1"/>
    <property type="molecule type" value="Genomic_DNA"/>
</dbReference>
<evidence type="ECO:0000259" key="4">
    <source>
        <dbReference type="Pfam" id="PF01266"/>
    </source>
</evidence>
<keyword evidence="3" id="KW-0503">Monooxygenase</keyword>
<dbReference type="Pfam" id="PF01266">
    <property type="entry name" value="DAO"/>
    <property type="match status" value="1"/>
</dbReference>
<dbReference type="InterPro" id="IPR036188">
    <property type="entry name" value="FAD/NAD-bd_sf"/>
</dbReference>
<reference evidence="5 6" key="1">
    <citation type="submission" date="2016-10" db="EMBL/GenBank/DDBJ databases">
        <title>Genome sequence of the ascomycete fungus Penicillium subrubescens.</title>
        <authorList>
            <person name="De Vries R.P."/>
            <person name="Peng M."/>
            <person name="Dilokpimol A."/>
            <person name="Hilden K."/>
            <person name="Makela M.R."/>
            <person name="Grigoriev I."/>
            <person name="Riley R."/>
            <person name="Granchi Z."/>
        </authorList>
    </citation>
    <scope>NUCLEOTIDE SEQUENCE [LARGE SCALE GENOMIC DNA]</scope>
    <source>
        <strain evidence="5 6">CBS 132785</strain>
    </source>
</reference>
<dbReference type="Proteomes" id="UP000186955">
    <property type="component" value="Unassembled WGS sequence"/>
</dbReference>
<evidence type="ECO:0000256" key="1">
    <source>
        <dbReference type="ARBA" id="ARBA00007992"/>
    </source>
</evidence>
<comment type="similarity">
    <text evidence="1">Belongs to the paxM FAD-dependent monooxygenase family.</text>
</comment>
<name>A0A1Q5SW53_9EURO</name>
<evidence type="ECO:0000256" key="3">
    <source>
        <dbReference type="ARBA" id="ARBA00023033"/>
    </source>
</evidence>
<evidence type="ECO:0000313" key="6">
    <source>
        <dbReference type="Proteomes" id="UP000186955"/>
    </source>
</evidence>
<evidence type="ECO:0000313" key="5">
    <source>
        <dbReference type="EMBL" id="OKO92239.1"/>
    </source>
</evidence>
<dbReference type="GO" id="GO:0004497">
    <property type="term" value="F:monooxygenase activity"/>
    <property type="evidence" value="ECO:0007669"/>
    <property type="project" value="UniProtKB-KW"/>
</dbReference>